<dbReference type="Proteomes" id="UP000266669">
    <property type="component" value="Unassembled WGS sequence"/>
</dbReference>
<dbReference type="EMBL" id="QHCS01000005">
    <property type="protein sequence ID" value="RHX84567.1"/>
    <property type="molecule type" value="Genomic_DNA"/>
</dbReference>
<gene>
    <name evidence="2" type="ORF">DLM78_17780</name>
</gene>
<evidence type="ECO:0000313" key="3">
    <source>
        <dbReference type="Proteomes" id="UP000266669"/>
    </source>
</evidence>
<protein>
    <submittedName>
        <fullName evidence="2">Uncharacterized protein</fullName>
    </submittedName>
</protein>
<evidence type="ECO:0000256" key="1">
    <source>
        <dbReference type="SAM" id="MobiDB-lite"/>
    </source>
</evidence>
<feature type="region of interest" description="Disordered" evidence="1">
    <location>
        <begin position="27"/>
        <end position="61"/>
    </location>
</feature>
<organism evidence="2 3">
    <name type="scientific">Leptospira stimsonii</name>
    <dbReference type="NCBI Taxonomy" id="2202203"/>
    <lineage>
        <taxon>Bacteria</taxon>
        <taxon>Pseudomonadati</taxon>
        <taxon>Spirochaetota</taxon>
        <taxon>Spirochaetia</taxon>
        <taxon>Leptospirales</taxon>
        <taxon>Leptospiraceae</taxon>
        <taxon>Leptospira</taxon>
    </lineage>
</organism>
<name>A0A8B3CPU6_9LEPT</name>
<accession>A0A8B3CPU6</accession>
<evidence type="ECO:0000313" key="2">
    <source>
        <dbReference type="EMBL" id="RHX84567.1"/>
    </source>
</evidence>
<proteinExistence type="predicted"/>
<reference evidence="3" key="1">
    <citation type="submission" date="2018-05" db="EMBL/GenBank/DDBJ databases">
        <title>Leptospira yasudae sp. nov. and Leptospira stimsonii sp. nov., two pathogenic species of the genus Leptospira isolated from environmental sources.</title>
        <authorList>
            <person name="Casanovas-Massana A."/>
            <person name="Hamond C."/>
            <person name="Santos L.A."/>
            <person name="Hacker K.P."/>
            <person name="Balassiano I."/>
            <person name="Medeiros M.A."/>
            <person name="Reis M.G."/>
            <person name="Ko A.I."/>
            <person name="Wunder E.A."/>
        </authorList>
    </citation>
    <scope>NUCLEOTIDE SEQUENCE [LARGE SCALE GENOMIC DNA]</scope>
    <source>
        <strain evidence="3">AMB6-RJ</strain>
    </source>
</reference>
<dbReference type="AlphaFoldDB" id="A0A8B3CPU6"/>
<feature type="compositionally biased region" description="Basic and acidic residues" evidence="1">
    <location>
        <begin position="27"/>
        <end position="52"/>
    </location>
</feature>
<sequence>MIIEAERIPNQSEIYALLSTLSLYPERRPRSSERKFREEKEHVSPDPKKAPDRIPNLSLGS</sequence>
<comment type="caution">
    <text evidence="2">The sequence shown here is derived from an EMBL/GenBank/DDBJ whole genome shotgun (WGS) entry which is preliminary data.</text>
</comment>